<evidence type="ECO:0000256" key="4">
    <source>
        <dbReference type="ARBA" id="ARBA00022660"/>
    </source>
</evidence>
<evidence type="ECO:0000256" key="8">
    <source>
        <dbReference type="ARBA" id="ARBA00022989"/>
    </source>
</evidence>
<accession>A0A7S2CT33</accession>
<keyword evidence="3" id="KW-0813">Transport</keyword>
<keyword evidence="5" id="KW-0812">Transmembrane</keyword>
<evidence type="ECO:0000256" key="5">
    <source>
        <dbReference type="ARBA" id="ARBA00022692"/>
    </source>
</evidence>
<keyword evidence="10" id="KW-0472">Membrane</keyword>
<evidence type="ECO:0008006" key="12">
    <source>
        <dbReference type="Google" id="ProtNLM"/>
    </source>
</evidence>
<gene>
    <name evidence="11" type="ORF">FPAR1323_LOCUS13267</name>
</gene>
<evidence type="ECO:0000256" key="7">
    <source>
        <dbReference type="ARBA" id="ARBA00022982"/>
    </source>
</evidence>
<comment type="similarity">
    <text evidence="2">Belongs to the UQCRQ/QCR8 family.</text>
</comment>
<evidence type="ECO:0000256" key="1">
    <source>
        <dbReference type="ARBA" id="ARBA00004434"/>
    </source>
</evidence>
<keyword evidence="7" id="KW-0249">Electron transport</keyword>
<dbReference type="AlphaFoldDB" id="A0A7S2CT33"/>
<dbReference type="EMBL" id="HBGT01025551">
    <property type="protein sequence ID" value="CAD9434849.1"/>
    <property type="molecule type" value="Transcribed_RNA"/>
</dbReference>
<dbReference type="SUPFAM" id="SSF81508">
    <property type="entry name" value="Ubiquinone-binding protein QP-C of cytochrome bc1 complex (Ubiquinol-cytochrome c reductase)"/>
    <property type="match status" value="1"/>
</dbReference>
<keyword evidence="6" id="KW-0999">Mitochondrion inner membrane</keyword>
<evidence type="ECO:0000256" key="2">
    <source>
        <dbReference type="ARBA" id="ARBA00007668"/>
    </source>
</evidence>
<protein>
    <recommendedName>
        <fullName evidence="12">Cytochrome b-c1 complex subunit 8</fullName>
    </recommendedName>
</protein>
<dbReference type="InterPro" id="IPR036642">
    <property type="entry name" value="Cyt_bc1_su8_sf"/>
</dbReference>
<evidence type="ECO:0000313" key="11">
    <source>
        <dbReference type="EMBL" id="CAD9434849.1"/>
    </source>
</evidence>
<organism evidence="11">
    <name type="scientific">Florenciella parvula</name>
    <dbReference type="NCBI Taxonomy" id="236787"/>
    <lineage>
        <taxon>Eukaryota</taxon>
        <taxon>Sar</taxon>
        <taxon>Stramenopiles</taxon>
        <taxon>Ochrophyta</taxon>
        <taxon>Dictyochophyceae</taxon>
        <taxon>Florenciellales</taxon>
        <taxon>Florenciella</taxon>
    </lineage>
</organism>
<evidence type="ECO:0000256" key="10">
    <source>
        <dbReference type="ARBA" id="ARBA00023136"/>
    </source>
</evidence>
<keyword evidence="9" id="KW-0496">Mitochondrion</keyword>
<proteinExistence type="inferred from homology"/>
<reference evidence="11" key="1">
    <citation type="submission" date="2021-01" db="EMBL/GenBank/DDBJ databases">
        <authorList>
            <person name="Corre E."/>
            <person name="Pelletier E."/>
            <person name="Niang G."/>
            <person name="Scheremetjew M."/>
            <person name="Finn R."/>
            <person name="Kale V."/>
            <person name="Holt S."/>
            <person name="Cochrane G."/>
            <person name="Meng A."/>
            <person name="Brown T."/>
            <person name="Cohen L."/>
        </authorList>
    </citation>
    <scope>NUCLEOTIDE SEQUENCE</scope>
    <source>
        <strain evidence="11">RCC1693</strain>
    </source>
</reference>
<evidence type="ECO:0000256" key="6">
    <source>
        <dbReference type="ARBA" id="ARBA00022792"/>
    </source>
</evidence>
<comment type="subcellular location">
    <subcellularLocation>
        <location evidence="1">Mitochondrion inner membrane</location>
        <topology evidence="1">Single-pass membrane protein</topology>
    </subcellularLocation>
</comment>
<dbReference type="Gene3D" id="1.20.5.210">
    <property type="entry name" value="Cytochrome b-c1 complex subunit 8"/>
    <property type="match status" value="1"/>
</dbReference>
<dbReference type="GO" id="GO:0005743">
    <property type="term" value="C:mitochondrial inner membrane"/>
    <property type="evidence" value="ECO:0007669"/>
    <property type="project" value="UniProtKB-SubCell"/>
</dbReference>
<evidence type="ECO:0000256" key="3">
    <source>
        <dbReference type="ARBA" id="ARBA00022448"/>
    </source>
</evidence>
<dbReference type="GO" id="GO:0006122">
    <property type="term" value="P:mitochondrial electron transport, ubiquinol to cytochrome c"/>
    <property type="evidence" value="ECO:0007669"/>
    <property type="project" value="InterPro"/>
</dbReference>
<name>A0A7S2CT33_9STRA</name>
<keyword evidence="4" id="KW-0679">Respiratory chain</keyword>
<sequence>MSVRAAFGKTRPLMARYDVSPHLVKLWKTHKHTDGQVIRQLSPYEQKVIQPWAGHLPKEIIWRVTEGAWDILPALAALYGVVAWGKWYYADICHHHRD</sequence>
<dbReference type="GO" id="GO:0045275">
    <property type="term" value="C:respiratory chain complex III"/>
    <property type="evidence" value="ECO:0007669"/>
    <property type="project" value="InterPro"/>
</dbReference>
<keyword evidence="8" id="KW-1133">Transmembrane helix</keyword>
<evidence type="ECO:0000256" key="9">
    <source>
        <dbReference type="ARBA" id="ARBA00023128"/>
    </source>
</evidence>